<sequence>MNPSAALQSSATFHLVGYFDDPYAGAEHELLALAGLLARSRPVQLWSVVPPHSGYAKQGVMAVQPFAGKFPRHGVLIWGGAHIPPALWLKYARFERVILQCNLANWERLFALIEVLRETTSIDPELVFVSQALRLTAGLPGRVVYSPMDIQPFLQAAGSRARPAGGPLTVGRVSRDAPDKHHPLDPDLYRMLAATGWRVRIMGGTCLAAALQDVEGVELLPAGAEEVGDFYQTLDIFFYRTGTTVEAYGRVVAEAMGSGLPVVAGNLGGYVEVIVPGETGFLVASQEEAWDALQALADNAGLRDAMGRAGMRQAELLHGEAAISAALAAY</sequence>
<dbReference type="PANTHER" id="PTHR12526">
    <property type="entry name" value="GLYCOSYLTRANSFERASE"/>
    <property type="match status" value="1"/>
</dbReference>
<dbReference type="InterPro" id="IPR001296">
    <property type="entry name" value="Glyco_trans_1"/>
</dbReference>
<evidence type="ECO:0000259" key="1">
    <source>
        <dbReference type="Pfam" id="PF00534"/>
    </source>
</evidence>
<proteinExistence type="predicted"/>
<protein>
    <submittedName>
        <fullName evidence="2">Group 1 glycosyl transferase</fullName>
    </submittedName>
</protein>
<dbReference type="Gene3D" id="3.40.50.2000">
    <property type="entry name" value="Glycogen Phosphorylase B"/>
    <property type="match status" value="2"/>
</dbReference>
<keyword evidence="2" id="KW-0808">Transferase</keyword>
<accession>A0A916SGZ4</accession>
<feature type="domain" description="Glycosyl transferase family 1" evidence="1">
    <location>
        <begin position="206"/>
        <end position="310"/>
    </location>
</feature>
<gene>
    <name evidence="2" type="ORF">GCM10011496_19630</name>
</gene>
<dbReference type="RefSeq" id="WP_188708326.1">
    <property type="nucleotide sequence ID" value="NZ_BMIG01000006.1"/>
</dbReference>
<keyword evidence="3" id="KW-1185">Reference proteome</keyword>
<dbReference type="EMBL" id="BMIG01000006">
    <property type="protein sequence ID" value="GGA98604.1"/>
    <property type="molecule type" value="Genomic_DNA"/>
</dbReference>
<evidence type="ECO:0000313" key="3">
    <source>
        <dbReference type="Proteomes" id="UP000620596"/>
    </source>
</evidence>
<dbReference type="CDD" id="cd03801">
    <property type="entry name" value="GT4_PimA-like"/>
    <property type="match status" value="1"/>
</dbReference>
<dbReference type="PANTHER" id="PTHR12526:SF630">
    <property type="entry name" value="GLYCOSYLTRANSFERASE"/>
    <property type="match status" value="1"/>
</dbReference>
<dbReference type="SUPFAM" id="SSF53756">
    <property type="entry name" value="UDP-Glycosyltransferase/glycogen phosphorylase"/>
    <property type="match status" value="1"/>
</dbReference>
<comment type="caution">
    <text evidence="2">The sequence shown here is derived from an EMBL/GenBank/DDBJ whole genome shotgun (WGS) entry which is preliminary data.</text>
</comment>
<dbReference type="Pfam" id="PF00534">
    <property type="entry name" value="Glycos_transf_1"/>
    <property type="match status" value="1"/>
</dbReference>
<dbReference type="Proteomes" id="UP000620596">
    <property type="component" value="Unassembled WGS sequence"/>
</dbReference>
<organism evidence="2 3">
    <name type="scientific">Polaromonas eurypsychrophila</name>
    <dbReference type="NCBI Taxonomy" id="1614635"/>
    <lineage>
        <taxon>Bacteria</taxon>
        <taxon>Pseudomonadati</taxon>
        <taxon>Pseudomonadota</taxon>
        <taxon>Betaproteobacteria</taxon>
        <taxon>Burkholderiales</taxon>
        <taxon>Comamonadaceae</taxon>
        <taxon>Polaromonas</taxon>
    </lineage>
</organism>
<reference evidence="2" key="2">
    <citation type="submission" date="2020-09" db="EMBL/GenBank/DDBJ databases">
        <authorList>
            <person name="Sun Q."/>
            <person name="Zhou Y."/>
        </authorList>
    </citation>
    <scope>NUCLEOTIDE SEQUENCE</scope>
    <source>
        <strain evidence="2">CGMCC 1.15322</strain>
    </source>
</reference>
<reference evidence="2" key="1">
    <citation type="journal article" date="2014" name="Int. J. Syst. Evol. Microbiol.">
        <title>Complete genome sequence of Corynebacterium casei LMG S-19264T (=DSM 44701T), isolated from a smear-ripened cheese.</title>
        <authorList>
            <consortium name="US DOE Joint Genome Institute (JGI-PGF)"/>
            <person name="Walter F."/>
            <person name="Albersmeier A."/>
            <person name="Kalinowski J."/>
            <person name="Ruckert C."/>
        </authorList>
    </citation>
    <scope>NUCLEOTIDE SEQUENCE</scope>
    <source>
        <strain evidence="2">CGMCC 1.15322</strain>
    </source>
</reference>
<dbReference type="GO" id="GO:0016757">
    <property type="term" value="F:glycosyltransferase activity"/>
    <property type="evidence" value="ECO:0007669"/>
    <property type="project" value="InterPro"/>
</dbReference>
<name>A0A916SGZ4_9BURK</name>
<dbReference type="AlphaFoldDB" id="A0A916SGZ4"/>
<evidence type="ECO:0000313" key="2">
    <source>
        <dbReference type="EMBL" id="GGA98604.1"/>
    </source>
</evidence>